<comment type="caution">
    <text evidence="2">The sequence shown here is derived from an EMBL/GenBank/DDBJ whole genome shotgun (WGS) entry which is preliminary data.</text>
</comment>
<dbReference type="RefSeq" id="WP_019600038.1">
    <property type="nucleotide sequence ID" value="NZ_FNQC01000018.1"/>
</dbReference>
<dbReference type="Proteomes" id="UP000199663">
    <property type="component" value="Unassembled WGS sequence"/>
</dbReference>
<accession>A0A1H3TK34</accession>
<sequence>MKQFQDGIELVMYNTGQKYKKNAMKKLLIAFCFAFTVLACAPEGQPGCPVVYEVKKTNVGIQTSWRLIGFRTKGSGFIDFPPCEAYASYGNDVDNLLIRLNLTENQTGDGDFELTGNGISNSIVGRYRLGQNQTIGTVGNLSTTKVGGSAINTAYENKYFQAIVLMNSYGISNNILTLEFGEGNEEMIFVSIN</sequence>
<organism evidence="2 3">
    <name type="scientific">Rhodonellum ikkaensis</name>
    <dbReference type="NCBI Taxonomy" id="336829"/>
    <lineage>
        <taxon>Bacteria</taxon>
        <taxon>Pseudomonadati</taxon>
        <taxon>Bacteroidota</taxon>
        <taxon>Cytophagia</taxon>
        <taxon>Cytophagales</taxon>
        <taxon>Cytophagaceae</taxon>
        <taxon>Rhodonellum</taxon>
    </lineage>
</organism>
<dbReference type="EMBL" id="FNQC01000018">
    <property type="protein sequence ID" value="SDZ50228.1"/>
    <property type="molecule type" value="Genomic_DNA"/>
</dbReference>
<protein>
    <submittedName>
        <fullName evidence="2">META domain-containing protein</fullName>
    </submittedName>
</protein>
<proteinExistence type="predicted"/>
<dbReference type="InterPro" id="IPR005184">
    <property type="entry name" value="DUF306_Meta_HslJ"/>
</dbReference>
<evidence type="ECO:0000313" key="3">
    <source>
        <dbReference type="Proteomes" id="UP000199663"/>
    </source>
</evidence>
<keyword evidence="3" id="KW-1185">Reference proteome</keyword>
<evidence type="ECO:0000259" key="1">
    <source>
        <dbReference type="Pfam" id="PF03724"/>
    </source>
</evidence>
<dbReference type="Gene3D" id="2.40.128.270">
    <property type="match status" value="1"/>
</dbReference>
<reference evidence="2 3" key="1">
    <citation type="submission" date="2016-10" db="EMBL/GenBank/DDBJ databases">
        <authorList>
            <person name="Varghese N."/>
            <person name="Submissions S."/>
        </authorList>
    </citation>
    <scope>NUCLEOTIDE SEQUENCE [LARGE SCALE GENOMIC DNA]</scope>
    <source>
        <strain evidence="2 3">DSM 17997</strain>
    </source>
</reference>
<gene>
    <name evidence="2" type="ORF">SAMN05444412_11830</name>
</gene>
<evidence type="ECO:0000313" key="2">
    <source>
        <dbReference type="EMBL" id="SDZ50228.1"/>
    </source>
</evidence>
<name>A0A1H3TK34_9BACT</name>
<dbReference type="Pfam" id="PF03724">
    <property type="entry name" value="META"/>
    <property type="match status" value="1"/>
</dbReference>
<dbReference type="InterPro" id="IPR038670">
    <property type="entry name" value="HslJ-like_sf"/>
</dbReference>
<feature type="domain" description="DUF306" evidence="1">
    <location>
        <begin position="109"/>
        <end position="189"/>
    </location>
</feature>